<evidence type="ECO:0000313" key="2">
    <source>
        <dbReference type="EMBL" id="TKV90099.1"/>
    </source>
</evidence>
<evidence type="ECO:0000256" key="1">
    <source>
        <dbReference type="SAM" id="SignalP"/>
    </source>
</evidence>
<reference evidence="2" key="1">
    <citation type="submission" date="2019-03" db="EMBL/GenBank/DDBJ databases">
        <title>WGS assembly of Setaria viridis.</title>
        <authorList>
            <person name="Huang P."/>
            <person name="Jenkins J."/>
            <person name="Grimwood J."/>
            <person name="Barry K."/>
            <person name="Healey A."/>
            <person name="Mamidi S."/>
            <person name="Sreedasyam A."/>
            <person name="Shu S."/>
            <person name="Feldman M."/>
            <person name="Wu J."/>
            <person name="Yu Y."/>
            <person name="Chen C."/>
            <person name="Johnson J."/>
            <person name="Rokhsar D."/>
            <person name="Baxter I."/>
            <person name="Schmutz J."/>
            <person name="Brutnell T."/>
            <person name="Kellogg E."/>
        </authorList>
    </citation>
    <scope>NUCLEOTIDE SEQUENCE [LARGE SCALE GENOMIC DNA]</scope>
</reference>
<accession>A0A4U6SNY4</accession>
<gene>
    <name evidence="2" type="ORF">SEVIR_9G005933v2</name>
</gene>
<dbReference type="AlphaFoldDB" id="A0A4U6SNY4"/>
<sequence>MDFSLLFFAWLSHILPLTSTNIQLFSDIYTLCAWFCLLFQLEGQHATVE</sequence>
<organism evidence="2 3">
    <name type="scientific">Setaria viridis</name>
    <name type="common">Green bristlegrass</name>
    <name type="synonym">Setaria italica subsp. viridis</name>
    <dbReference type="NCBI Taxonomy" id="4556"/>
    <lineage>
        <taxon>Eukaryota</taxon>
        <taxon>Viridiplantae</taxon>
        <taxon>Streptophyta</taxon>
        <taxon>Embryophyta</taxon>
        <taxon>Tracheophyta</taxon>
        <taxon>Spermatophyta</taxon>
        <taxon>Magnoliopsida</taxon>
        <taxon>Liliopsida</taxon>
        <taxon>Poales</taxon>
        <taxon>Poaceae</taxon>
        <taxon>PACMAD clade</taxon>
        <taxon>Panicoideae</taxon>
        <taxon>Panicodae</taxon>
        <taxon>Paniceae</taxon>
        <taxon>Cenchrinae</taxon>
        <taxon>Setaria</taxon>
    </lineage>
</organism>
<feature type="signal peptide" evidence="1">
    <location>
        <begin position="1"/>
        <end position="20"/>
    </location>
</feature>
<dbReference type="EMBL" id="CM016560">
    <property type="protein sequence ID" value="TKV90099.1"/>
    <property type="molecule type" value="Genomic_DNA"/>
</dbReference>
<dbReference type="Proteomes" id="UP000298652">
    <property type="component" value="Chromosome 9"/>
</dbReference>
<keyword evidence="1" id="KW-0732">Signal</keyword>
<proteinExistence type="predicted"/>
<name>A0A4U6SNY4_SETVI</name>
<keyword evidence="3" id="KW-1185">Reference proteome</keyword>
<protein>
    <submittedName>
        <fullName evidence="2">Uncharacterized protein</fullName>
    </submittedName>
</protein>
<evidence type="ECO:0000313" key="3">
    <source>
        <dbReference type="Proteomes" id="UP000298652"/>
    </source>
</evidence>
<dbReference type="Gramene" id="TKV90099">
    <property type="protein sequence ID" value="TKV90099"/>
    <property type="gene ID" value="SEVIR_9G005933v2"/>
</dbReference>
<feature type="chain" id="PRO_5020695321" evidence="1">
    <location>
        <begin position="21"/>
        <end position="49"/>
    </location>
</feature>